<dbReference type="SUPFAM" id="SSF141571">
    <property type="entry name" value="Pentapeptide repeat-like"/>
    <property type="match status" value="1"/>
</dbReference>
<name>A0A2K8NSH7_9MOLU</name>
<dbReference type="EMBL" id="CP024963">
    <property type="protein sequence ID" value="ATZ16805.1"/>
    <property type="molecule type" value="Genomic_DNA"/>
</dbReference>
<dbReference type="Pfam" id="PF03382">
    <property type="entry name" value="DUF285"/>
    <property type="match status" value="1"/>
</dbReference>
<feature type="chain" id="PRO_5014733030" description="BspA family leucine-rich repeat surface protein" evidence="1">
    <location>
        <begin position="21"/>
        <end position="739"/>
    </location>
</feature>
<dbReference type="KEGG" id="elj:ELUMI_v1c00770"/>
<proteinExistence type="predicted"/>
<evidence type="ECO:0000313" key="3">
    <source>
        <dbReference type="Proteomes" id="UP000232063"/>
    </source>
</evidence>
<reference evidence="2 3" key="1">
    <citation type="submission" date="2017-11" db="EMBL/GenBank/DDBJ databases">
        <title>Genome sequence of Entomoplasma luminosum PIMN-1 (ATCC 49195).</title>
        <authorList>
            <person name="Lo W.-S."/>
            <person name="Gasparich G.E."/>
            <person name="Kuo C.-H."/>
        </authorList>
    </citation>
    <scope>NUCLEOTIDE SEQUENCE [LARGE SCALE GENOMIC DNA]</scope>
    <source>
        <strain evidence="2 3">PIMN-1</strain>
    </source>
</reference>
<keyword evidence="3" id="KW-1185">Reference proteome</keyword>
<feature type="signal peptide" evidence="1">
    <location>
        <begin position="1"/>
        <end position="20"/>
    </location>
</feature>
<dbReference type="Gene3D" id="1.20.1270.90">
    <property type="entry name" value="AF1782-like"/>
    <property type="match status" value="1"/>
</dbReference>
<gene>
    <name evidence="2" type="ORF">ELUMI_v1c00770</name>
</gene>
<accession>A0A2K8NSH7</accession>
<evidence type="ECO:0000313" key="2">
    <source>
        <dbReference type="EMBL" id="ATZ16805.1"/>
    </source>
</evidence>
<dbReference type="AlphaFoldDB" id="A0A2K8NSH7"/>
<dbReference type="InterPro" id="IPR005046">
    <property type="entry name" value="DUF285"/>
</dbReference>
<dbReference type="RefSeq" id="WP_100618522.1">
    <property type="nucleotide sequence ID" value="NZ_CP024963.1"/>
</dbReference>
<dbReference type="NCBIfam" id="TIGR02167">
    <property type="entry name" value="Liste_lipo_26"/>
    <property type="match status" value="3"/>
</dbReference>
<sequence>MKKLLSILGTLGLASTSTTMVVSWTMTPRTNDLQVITKDSLTQLIADANALAIKEKSKPSVAYQTLHQAIGQAKGVLDIYLNETENHGVLSEAYEALQTAMKTFENTNDELAHITTLKTRTTDANSLLNKHPDKTEAEKNRLKVVISEAEALSKKNPPKNDQSLVDKALLKLQTAMVSFLNSTNTAADYSKLNTTIIEAEKALKDHPKKAEGVKNSLKKAIKHAQEVIDKQYTTSDQLLVDQEVTHLKAAIQKFLDAGKEKANTELLEAIIVDYRNISQWHKSDQAWLVFQQAIEHAQGVVDGQPTLDKQQVVDQEVEDIQKAESDFINSQDQKADLQWLNSNIAMARTIKIMNKKQSDWDVFQSAIVKAENYVKNPPTIDKQDEVDKEAEDLWQATYQFLNAADRKDIRSTIFWKTSIGVLSDNKPATIKKQLEEKYTLKADKDYTIGDVKDYNGRFGVELTGINGYSKTTVVTFVLEIKNIEYDLFDLANSKQNQFWTAGELQTAVEGKNLDIKNALKVTEVAHDAALQVKRFKITANDQHDYSNYKGDITISQVLNRENQSQTIYIDPTDNTIKSKSDTVPNGVKEIINIGWTGRFVHTMPSTIEKVPNYISPKITHYQNAFRGTTLFNGDISKWDTSNVIDMTAVFSRTKMFNQDISKWDTSKVTSMNNMFREAGLFNQDISKWDTSKVTNMNAMFWSTKAFNQNLSGWDVKKVTSHDSFDGNTPAWKLPKPNFN</sequence>
<protein>
    <recommendedName>
        <fullName evidence="4">BspA family leucine-rich repeat surface protein</fullName>
    </recommendedName>
</protein>
<keyword evidence="1" id="KW-0732">Signal</keyword>
<dbReference type="Proteomes" id="UP000232063">
    <property type="component" value="Chromosome"/>
</dbReference>
<dbReference type="InterPro" id="IPR011889">
    <property type="entry name" value="Liste_lipo_26"/>
</dbReference>
<evidence type="ECO:0008006" key="4">
    <source>
        <dbReference type="Google" id="ProtNLM"/>
    </source>
</evidence>
<organism evidence="2 3">
    <name type="scientific">Williamsoniiplasma luminosum</name>
    <dbReference type="NCBI Taxonomy" id="214888"/>
    <lineage>
        <taxon>Bacteria</taxon>
        <taxon>Bacillati</taxon>
        <taxon>Mycoplasmatota</taxon>
        <taxon>Mollicutes</taxon>
        <taxon>Entomoplasmatales</taxon>
        <taxon>Williamsoniiplasma</taxon>
    </lineage>
</organism>
<evidence type="ECO:0000256" key="1">
    <source>
        <dbReference type="SAM" id="SignalP"/>
    </source>
</evidence>